<sequence>MAQRNTYFQDEAVAQKEKIDVKNLRRLMRYAVPHKKLFIFVCVLMLVAVVSSMVTPLLLQYIVDTVVPQFEIDGKYTKFIAVVCGFVLCGVAEIVITFYQQRSMGRAGHGIIADIRHDIFYRLQELSFDYFDNRPAGKISVRVTQYITELADFFTNYLMNFIMNIAKIVVVTVFMLVLSPVLTAVVYSAVVPLTAGVFLIRRAIRKLFRTHRAKVSNRTAFIVESIMGEKVIQNYNRTVYNEKVYHDLQQSSAKTWMSIVRRNELNSPVVGLFWNYGTVMLYAVAFLLMQTGAMGVTTGVVIAFLSYMGLFSTPLTQLSQIIQNLAQVSANLERIFETIDAPAGIADKEGNIDLGDVRGEIDFNDVTFSYEEGVNILEHFDLHVKPGESIALVGPTGAGKTTVINLLTRFYDVKEGSVCIDGTDVRDIHLKSLRGKVGVLMQDPFIFKGTVIDNIRYGRPDATDEECIAAAKAIFADKCIERLPGGYYEQLAERGEGLSSGEKQLISFARIVVKDPAVVILDEATSSISSDVEKLIQEALQVLLKGRTSFIVAHRLSTIRGCDRILFISNKGIAEEGTHEQLLKRRGLYYNLYNSMKQ</sequence>
<evidence type="ECO:0000256" key="2">
    <source>
        <dbReference type="ARBA" id="ARBA00022692"/>
    </source>
</evidence>
<keyword evidence="6 7" id="KW-0472">Membrane</keyword>
<evidence type="ECO:0000259" key="9">
    <source>
        <dbReference type="PROSITE" id="PS50929"/>
    </source>
</evidence>
<dbReference type="SUPFAM" id="SSF90123">
    <property type="entry name" value="ABC transporter transmembrane region"/>
    <property type="match status" value="1"/>
</dbReference>
<dbReference type="Proteomes" id="UP000886847">
    <property type="component" value="Unassembled WGS sequence"/>
</dbReference>
<dbReference type="SUPFAM" id="SSF52540">
    <property type="entry name" value="P-loop containing nucleoside triphosphate hydrolases"/>
    <property type="match status" value="1"/>
</dbReference>
<evidence type="ECO:0000256" key="7">
    <source>
        <dbReference type="SAM" id="Phobius"/>
    </source>
</evidence>
<evidence type="ECO:0000256" key="3">
    <source>
        <dbReference type="ARBA" id="ARBA00022741"/>
    </source>
</evidence>
<dbReference type="Pfam" id="PF00005">
    <property type="entry name" value="ABC_tran"/>
    <property type="match status" value="1"/>
</dbReference>
<feature type="domain" description="ABC transporter" evidence="8">
    <location>
        <begin position="361"/>
        <end position="595"/>
    </location>
</feature>
<dbReference type="GO" id="GO:0005524">
    <property type="term" value="F:ATP binding"/>
    <property type="evidence" value="ECO:0007669"/>
    <property type="project" value="UniProtKB-KW"/>
</dbReference>
<evidence type="ECO:0000256" key="1">
    <source>
        <dbReference type="ARBA" id="ARBA00004651"/>
    </source>
</evidence>
<feature type="transmembrane region" description="Helical" evidence="7">
    <location>
        <begin position="184"/>
        <end position="204"/>
    </location>
</feature>
<dbReference type="PANTHER" id="PTHR43394">
    <property type="entry name" value="ATP-DEPENDENT PERMEASE MDL1, MITOCHONDRIAL"/>
    <property type="match status" value="1"/>
</dbReference>
<reference evidence="10" key="2">
    <citation type="submission" date="2021-04" db="EMBL/GenBank/DDBJ databases">
        <authorList>
            <person name="Gilroy R."/>
        </authorList>
    </citation>
    <scope>NUCLEOTIDE SEQUENCE</scope>
    <source>
        <strain evidence="10">2189</strain>
    </source>
</reference>
<feature type="transmembrane region" description="Helical" evidence="7">
    <location>
        <begin position="79"/>
        <end position="99"/>
    </location>
</feature>
<dbReference type="PROSITE" id="PS50929">
    <property type="entry name" value="ABC_TM1F"/>
    <property type="match status" value="1"/>
</dbReference>
<evidence type="ECO:0000256" key="5">
    <source>
        <dbReference type="ARBA" id="ARBA00022989"/>
    </source>
</evidence>
<dbReference type="SMART" id="SM00382">
    <property type="entry name" value="AAA"/>
    <property type="match status" value="1"/>
</dbReference>
<feature type="transmembrane region" description="Helical" evidence="7">
    <location>
        <begin position="269"/>
        <end position="288"/>
    </location>
</feature>
<keyword evidence="2 7" id="KW-0812">Transmembrane</keyword>
<dbReference type="InterPro" id="IPR036640">
    <property type="entry name" value="ABC1_TM_sf"/>
</dbReference>
<dbReference type="PROSITE" id="PS00211">
    <property type="entry name" value="ABC_TRANSPORTER_1"/>
    <property type="match status" value="1"/>
</dbReference>
<feature type="transmembrane region" description="Helical" evidence="7">
    <location>
        <begin position="294"/>
        <end position="311"/>
    </location>
</feature>
<dbReference type="GO" id="GO:0005886">
    <property type="term" value="C:plasma membrane"/>
    <property type="evidence" value="ECO:0007669"/>
    <property type="project" value="UniProtKB-SubCell"/>
</dbReference>
<dbReference type="InterPro" id="IPR003593">
    <property type="entry name" value="AAA+_ATPase"/>
</dbReference>
<dbReference type="PROSITE" id="PS50893">
    <property type="entry name" value="ABC_TRANSPORTER_2"/>
    <property type="match status" value="1"/>
</dbReference>
<evidence type="ECO:0000256" key="4">
    <source>
        <dbReference type="ARBA" id="ARBA00022840"/>
    </source>
</evidence>
<dbReference type="Pfam" id="PF00664">
    <property type="entry name" value="ABC_membrane"/>
    <property type="match status" value="1"/>
</dbReference>
<dbReference type="GO" id="GO:0016887">
    <property type="term" value="F:ATP hydrolysis activity"/>
    <property type="evidence" value="ECO:0007669"/>
    <property type="project" value="InterPro"/>
</dbReference>
<feature type="domain" description="ABC transmembrane type-1" evidence="9">
    <location>
        <begin position="39"/>
        <end position="327"/>
    </location>
</feature>
<evidence type="ECO:0000313" key="10">
    <source>
        <dbReference type="EMBL" id="HIX50026.1"/>
    </source>
</evidence>
<evidence type="ECO:0000259" key="8">
    <source>
        <dbReference type="PROSITE" id="PS50893"/>
    </source>
</evidence>
<feature type="transmembrane region" description="Helical" evidence="7">
    <location>
        <begin position="37"/>
        <end position="59"/>
    </location>
</feature>
<accession>A0A9D1W051</accession>
<evidence type="ECO:0000313" key="11">
    <source>
        <dbReference type="Proteomes" id="UP000886847"/>
    </source>
</evidence>
<protein>
    <submittedName>
        <fullName evidence="10">ABC transporter ATP-binding protein/permease</fullName>
    </submittedName>
</protein>
<dbReference type="InterPro" id="IPR003439">
    <property type="entry name" value="ABC_transporter-like_ATP-bd"/>
</dbReference>
<dbReference type="EMBL" id="DXEW01000008">
    <property type="protein sequence ID" value="HIX50026.1"/>
    <property type="molecule type" value="Genomic_DNA"/>
</dbReference>
<dbReference type="InterPro" id="IPR039421">
    <property type="entry name" value="Type_1_exporter"/>
</dbReference>
<keyword evidence="5 7" id="KW-1133">Transmembrane helix</keyword>
<dbReference type="CDD" id="cd03254">
    <property type="entry name" value="ABCC_Glucan_exporter_like"/>
    <property type="match status" value="1"/>
</dbReference>
<proteinExistence type="predicted"/>
<gene>
    <name evidence="10" type="ORF">H9851_01965</name>
</gene>
<dbReference type="InterPro" id="IPR011527">
    <property type="entry name" value="ABC1_TM_dom"/>
</dbReference>
<keyword evidence="4 10" id="KW-0067">ATP-binding</keyword>
<dbReference type="PANTHER" id="PTHR43394:SF1">
    <property type="entry name" value="ATP-BINDING CASSETTE SUB-FAMILY B MEMBER 10, MITOCHONDRIAL"/>
    <property type="match status" value="1"/>
</dbReference>
<dbReference type="Gene3D" id="3.40.50.300">
    <property type="entry name" value="P-loop containing nucleotide triphosphate hydrolases"/>
    <property type="match status" value="1"/>
</dbReference>
<comment type="subcellular location">
    <subcellularLocation>
        <location evidence="1">Cell membrane</location>
        <topology evidence="1">Multi-pass membrane protein</topology>
    </subcellularLocation>
</comment>
<name>A0A9D1W051_9FIRM</name>
<evidence type="ECO:0000256" key="6">
    <source>
        <dbReference type="ARBA" id="ARBA00023136"/>
    </source>
</evidence>
<dbReference type="GO" id="GO:0015421">
    <property type="term" value="F:ABC-type oligopeptide transporter activity"/>
    <property type="evidence" value="ECO:0007669"/>
    <property type="project" value="TreeGrafter"/>
</dbReference>
<keyword evidence="3" id="KW-0547">Nucleotide-binding</keyword>
<dbReference type="InterPro" id="IPR027417">
    <property type="entry name" value="P-loop_NTPase"/>
</dbReference>
<organism evidence="10 11">
    <name type="scientific">Candidatus Borkfalkia faecavium</name>
    <dbReference type="NCBI Taxonomy" id="2838508"/>
    <lineage>
        <taxon>Bacteria</taxon>
        <taxon>Bacillati</taxon>
        <taxon>Bacillota</taxon>
        <taxon>Clostridia</taxon>
        <taxon>Christensenellales</taxon>
        <taxon>Christensenellaceae</taxon>
        <taxon>Candidatus Borkfalkia</taxon>
    </lineage>
</organism>
<reference evidence="10" key="1">
    <citation type="journal article" date="2021" name="PeerJ">
        <title>Extensive microbial diversity within the chicken gut microbiome revealed by metagenomics and culture.</title>
        <authorList>
            <person name="Gilroy R."/>
            <person name="Ravi A."/>
            <person name="Getino M."/>
            <person name="Pursley I."/>
            <person name="Horton D.L."/>
            <person name="Alikhan N.F."/>
            <person name="Baker D."/>
            <person name="Gharbi K."/>
            <person name="Hall N."/>
            <person name="Watson M."/>
            <person name="Adriaenssens E.M."/>
            <person name="Foster-Nyarko E."/>
            <person name="Jarju S."/>
            <person name="Secka A."/>
            <person name="Antonio M."/>
            <person name="Oren A."/>
            <person name="Chaudhuri R.R."/>
            <person name="La Ragione R."/>
            <person name="Hildebrand F."/>
            <person name="Pallen M.J."/>
        </authorList>
    </citation>
    <scope>NUCLEOTIDE SEQUENCE</scope>
    <source>
        <strain evidence="10">2189</strain>
    </source>
</reference>
<dbReference type="AlphaFoldDB" id="A0A9D1W051"/>
<dbReference type="Gene3D" id="1.20.1560.10">
    <property type="entry name" value="ABC transporter type 1, transmembrane domain"/>
    <property type="match status" value="1"/>
</dbReference>
<comment type="caution">
    <text evidence="10">The sequence shown here is derived from an EMBL/GenBank/DDBJ whole genome shotgun (WGS) entry which is preliminary data.</text>
</comment>
<dbReference type="FunFam" id="3.40.50.300:FF:000218">
    <property type="entry name" value="Multidrug ABC transporter ATP-binding protein"/>
    <property type="match status" value="1"/>
</dbReference>
<feature type="transmembrane region" description="Helical" evidence="7">
    <location>
        <begin position="157"/>
        <end position="178"/>
    </location>
</feature>
<dbReference type="InterPro" id="IPR017871">
    <property type="entry name" value="ABC_transporter-like_CS"/>
</dbReference>